<evidence type="ECO:0000256" key="1">
    <source>
        <dbReference type="SAM" id="Phobius"/>
    </source>
</evidence>
<keyword evidence="1" id="KW-0472">Membrane</keyword>
<sequence>MSTLWKWLRALSLDVCLSACAVLYAFGYESGQPLRQFPPYLILVISVWILYTADHLWDALRIQHCAHTFRHRVHQRFFKRFVLAVGILLLIDMGLLWQWAPLPVVYSGLYLGFFSAIHFALELLPYHWVDISKELRVALIYVAGASLWHWAPLVPSGYSSGFWVLGISFLLLAWCNLLIIAAYERHSDQQDGQRSLAQRLPEASLRRLIYALLGLAAVISAALWQRLLLMLVLWCMNLTLLAVLLFPSFFAKKERYRIVSDSAFLYPLLLLPASL</sequence>
<evidence type="ECO:0000313" key="3">
    <source>
        <dbReference type="Proteomes" id="UP000537126"/>
    </source>
</evidence>
<protein>
    <recommendedName>
        <fullName evidence="4">UbiA prenyltransferase family protein</fullName>
    </recommendedName>
</protein>
<evidence type="ECO:0008006" key="4">
    <source>
        <dbReference type="Google" id="ProtNLM"/>
    </source>
</evidence>
<organism evidence="2 3">
    <name type="scientific">Thermonema lapsum</name>
    <dbReference type="NCBI Taxonomy" id="28195"/>
    <lineage>
        <taxon>Bacteria</taxon>
        <taxon>Pseudomonadati</taxon>
        <taxon>Bacteroidota</taxon>
        <taxon>Cytophagia</taxon>
        <taxon>Cytophagales</taxon>
        <taxon>Thermonemataceae</taxon>
        <taxon>Thermonema</taxon>
    </lineage>
</organism>
<feature type="transmembrane region" description="Helical" evidence="1">
    <location>
        <begin position="105"/>
        <end position="123"/>
    </location>
</feature>
<feature type="transmembrane region" description="Helical" evidence="1">
    <location>
        <begin position="135"/>
        <end position="151"/>
    </location>
</feature>
<dbReference type="AlphaFoldDB" id="A0A846MR73"/>
<proteinExistence type="predicted"/>
<feature type="transmembrane region" description="Helical" evidence="1">
    <location>
        <begin position="163"/>
        <end position="183"/>
    </location>
</feature>
<keyword evidence="3" id="KW-1185">Reference proteome</keyword>
<reference evidence="2 3" key="1">
    <citation type="submission" date="2020-03" db="EMBL/GenBank/DDBJ databases">
        <title>Genomic Encyclopedia of Type Strains, Phase IV (KMG-IV): sequencing the most valuable type-strain genomes for metagenomic binning, comparative biology and taxonomic classification.</title>
        <authorList>
            <person name="Goeker M."/>
        </authorList>
    </citation>
    <scope>NUCLEOTIDE SEQUENCE [LARGE SCALE GENOMIC DNA]</scope>
    <source>
        <strain evidence="2 3">DSM 5718</strain>
    </source>
</reference>
<feature type="transmembrane region" description="Helical" evidence="1">
    <location>
        <begin position="204"/>
        <end position="225"/>
    </location>
</feature>
<dbReference type="RefSeq" id="WP_166919556.1">
    <property type="nucleotide sequence ID" value="NZ_JAASRN010000002.1"/>
</dbReference>
<comment type="caution">
    <text evidence="2">The sequence shown here is derived from an EMBL/GenBank/DDBJ whole genome shotgun (WGS) entry which is preliminary data.</text>
</comment>
<evidence type="ECO:0000313" key="2">
    <source>
        <dbReference type="EMBL" id="NIK74158.1"/>
    </source>
</evidence>
<dbReference type="Proteomes" id="UP000537126">
    <property type="component" value="Unassembled WGS sequence"/>
</dbReference>
<keyword evidence="1" id="KW-1133">Transmembrane helix</keyword>
<gene>
    <name evidence="2" type="ORF">FHS56_001671</name>
</gene>
<accession>A0A846MR73</accession>
<feature type="transmembrane region" description="Helical" evidence="1">
    <location>
        <begin position="7"/>
        <end position="28"/>
    </location>
</feature>
<dbReference type="EMBL" id="JAASRN010000002">
    <property type="protein sequence ID" value="NIK74158.1"/>
    <property type="molecule type" value="Genomic_DNA"/>
</dbReference>
<feature type="transmembrane region" description="Helical" evidence="1">
    <location>
        <begin position="40"/>
        <end position="60"/>
    </location>
</feature>
<feature type="transmembrane region" description="Helical" evidence="1">
    <location>
        <begin position="231"/>
        <end position="250"/>
    </location>
</feature>
<feature type="transmembrane region" description="Helical" evidence="1">
    <location>
        <begin position="81"/>
        <end position="99"/>
    </location>
</feature>
<keyword evidence="1" id="KW-0812">Transmembrane</keyword>
<name>A0A846MR73_9BACT</name>